<comment type="caution">
    <text evidence="2">The sequence shown here is derived from an EMBL/GenBank/DDBJ whole genome shotgun (WGS) entry which is preliminary data.</text>
</comment>
<name>A0ABQ1FA43_9BACL</name>
<feature type="chain" id="PRO_5047479878" evidence="1">
    <location>
        <begin position="26"/>
        <end position="232"/>
    </location>
</feature>
<organism evidence="2 3">
    <name type="scientific">Paenibacillus marchantiophytorum</name>
    <dbReference type="NCBI Taxonomy" id="1619310"/>
    <lineage>
        <taxon>Bacteria</taxon>
        <taxon>Bacillati</taxon>
        <taxon>Bacillota</taxon>
        <taxon>Bacilli</taxon>
        <taxon>Bacillales</taxon>
        <taxon>Paenibacillaceae</taxon>
        <taxon>Paenibacillus</taxon>
    </lineage>
</organism>
<feature type="signal peptide" evidence="1">
    <location>
        <begin position="1"/>
        <end position="25"/>
    </location>
</feature>
<protein>
    <submittedName>
        <fullName evidence="2">Uncharacterized protein</fullName>
    </submittedName>
</protein>
<evidence type="ECO:0000313" key="3">
    <source>
        <dbReference type="Proteomes" id="UP000615455"/>
    </source>
</evidence>
<proteinExistence type="predicted"/>
<dbReference type="Proteomes" id="UP000615455">
    <property type="component" value="Unassembled WGS sequence"/>
</dbReference>
<keyword evidence="1" id="KW-0732">Signal</keyword>
<dbReference type="EMBL" id="BMHE01000045">
    <property type="protein sequence ID" value="GGA04092.1"/>
    <property type="molecule type" value="Genomic_DNA"/>
</dbReference>
<gene>
    <name evidence="2" type="ORF">GCM10008018_57530</name>
</gene>
<keyword evidence="3" id="KW-1185">Reference proteome</keyword>
<reference evidence="3" key="1">
    <citation type="journal article" date="2019" name="Int. J. Syst. Evol. Microbiol.">
        <title>The Global Catalogue of Microorganisms (GCM) 10K type strain sequencing project: providing services to taxonomists for standard genome sequencing and annotation.</title>
        <authorList>
            <consortium name="The Broad Institute Genomics Platform"/>
            <consortium name="The Broad Institute Genome Sequencing Center for Infectious Disease"/>
            <person name="Wu L."/>
            <person name="Ma J."/>
        </authorList>
    </citation>
    <scope>NUCLEOTIDE SEQUENCE [LARGE SCALE GENOMIC DNA]</scope>
    <source>
        <strain evidence="3">CGMCC 1.15043</strain>
    </source>
</reference>
<evidence type="ECO:0000313" key="2">
    <source>
        <dbReference type="EMBL" id="GGA04092.1"/>
    </source>
</evidence>
<evidence type="ECO:0000256" key="1">
    <source>
        <dbReference type="SAM" id="SignalP"/>
    </source>
</evidence>
<sequence length="232" mass="25344">MKTKYLVTLSALALTLVLSPVSSFAQKAPATPAAPAAQNYTVVHEAKGNPNAMVTFVDPKLTGSARPAGPEEVSPLGIISEVYDHSYYVVDSNNITSYNCGPIDSQKFLISVATGQTKTLSSSTTVSGTVTYSSSASVEIRNLINLSLTSSISGTISYTWGTSDQYTGPNSPYLHRDYYGANQYDEYGNKVHRYDVYRIYNGSIFMYNETRDAGVTTYYAKKPKQITYSMDF</sequence>
<accession>A0ABQ1FA43</accession>